<dbReference type="Proteomes" id="UP000692954">
    <property type="component" value="Unassembled WGS sequence"/>
</dbReference>
<keyword evidence="3" id="KW-1185">Reference proteome</keyword>
<comment type="caution">
    <text evidence="2">The sequence shown here is derived from an EMBL/GenBank/DDBJ whole genome shotgun (WGS) entry which is preliminary data.</text>
</comment>
<dbReference type="EMBL" id="CAJJDN010000114">
    <property type="protein sequence ID" value="CAD8117640.1"/>
    <property type="molecule type" value="Genomic_DNA"/>
</dbReference>
<reference evidence="2" key="1">
    <citation type="submission" date="2021-01" db="EMBL/GenBank/DDBJ databases">
        <authorList>
            <consortium name="Genoscope - CEA"/>
            <person name="William W."/>
        </authorList>
    </citation>
    <scope>NUCLEOTIDE SEQUENCE</scope>
</reference>
<organism evidence="2 3">
    <name type="scientific">Paramecium sonneborni</name>
    <dbReference type="NCBI Taxonomy" id="65129"/>
    <lineage>
        <taxon>Eukaryota</taxon>
        <taxon>Sar</taxon>
        <taxon>Alveolata</taxon>
        <taxon>Ciliophora</taxon>
        <taxon>Intramacronucleata</taxon>
        <taxon>Oligohymenophorea</taxon>
        <taxon>Peniculida</taxon>
        <taxon>Parameciidae</taxon>
        <taxon>Paramecium</taxon>
    </lineage>
</organism>
<dbReference type="AlphaFoldDB" id="A0A8S1QSW2"/>
<accession>A0A8S1QSW2</accession>
<sequence>MNNKSELSRANTMKSLNNNNQYSPKLFISQNTSIEQLFNKIIIPQSKSS</sequence>
<name>A0A8S1QSW2_9CILI</name>
<evidence type="ECO:0000313" key="2">
    <source>
        <dbReference type="EMBL" id="CAD8117640.1"/>
    </source>
</evidence>
<evidence type="ECO:0000256" key="1">
    <source>
        <dbReference type="SAM" id="MobiDB-lite"/>
    </source>
</evidence>
<protein>
    <submittedName>
        <fullName evidence="2">Uncharacterized protein</fullName>
    </submittedName>
</protein>
<proteinExistence type="predicted"/>
<gene>
    <name evidence="2" type="ORF">PSON_ATCC_30995.1.T1140130</name>
</gene>
<evidence type="ECO:0000313" key="3">
    <source>
        <dbReference type="Proteomes" id="UP000692954"/>
    </source>
</evidence>
<feature type="region of interest" description="Disordered" evidence="1">
    <location>
        <begin position="1"/>
        <end position="22"/>
    </location>
</feature>